<dbReference type="PANTHER" id="PTHR33908">
    <property type="entry name" value="MANNOSYLTRANSFERASE YKCB-RELATED"/>
    <property type="match status" value="1"/>
</dbReference>
<dbReference type="GO" id="GO:0005886">
    <property type="term" value="C:plasma membrane"/>
    <property type="evidence" value="ECO:0007669"/>
    <property type="project" value="UniProtKB-SubCell"/>
</dbReference>
<feature type="transmembrane region" description="Helical" evidence="8">
    <location>
        <begin position="328"/>
        <end position="347"/>
    </location>
</feature>
<feature type="transmembrane region" description="Helical" evidence="8">
    <location>
        <begin position="126"/>
        <end position="143"/>
    </location>
</feature>
<feature type="domain" description="Glycosyltransferase RgtA/B/C/D-like" evidence="9">
    <location>
        <begin position="74"/>
        <end position="210"/>
    </location>
</feature>
<feature type="transmembrane region" description="Helical" evidence="8">
    <location>
        <begin position="269"/>
        <end position="292"/>
    </location>
</feature>
<keyword evidence="11" id="KW-1185">Reference proteome</keyword>
<feature type="transmembrane region" description="Helical" evidence="8">
    <location>
        <begin position="177"/>
        <end position="192"/>
    </location>
</feature>
<feature type="transmembrane region" description="Helical" evidence="8">
    <location>
        <begin position="100"/>
        <end position="119"/>
    </location>
</feature>
<evidence type="ECO:0000256" key="5">
    <source>
        <dbReference type="ARBA" id="ARBA00022692"/>
    </source>
</evidence>
<keyword evidence="4 10" id="KW-0808">Transferase</keyword>
<comment type="subcellular location">
    <subcellularLocation>
        <location evidence="1">Cell membrane</location>
        <topology evidence="1">Multi-pass membrane protein</topology>
    </subcellularLocation>
</comment>
<evidence type="ECO:0000256" key="2">
    <source>
        <dbReference type="ARBA" id="ARBA00022475"/>
    </source>
</evidence>
<reference evidence="10 11" key="1">
    <citation type="submission" date="2019-01" db="EMBL/GenBank/DDBJ databases">
        <title>Geovibrio thiophilus DSM 11263, complete genome.</title>
        <authorList>
            <person name="Spring S."/>
            <person name="Bunk B."/>
            <person name="Sproer C."/>
        </authorList>
    </citation>
    <scope>NUCLEOTIDE SEQUENCE [LARGE SCALE GENOMIC DNA]</scope>
    <source>
        <strain evidence="10 11">DSM 11263</strain>
    </source>
</reference>
<keyword evidence="5 8" id="KW-0812">Transmembrane</keyword>
<evidence type="ECO:0000313" key="11">
    <source>
        <dbReference type="Proteomes" id="UP000287502"/>
    </source>
</evidence>
<evidence type="ECO:0000256" key="4">
    <source>
        <dbReference type="ARBA" id="ARBA00022679"/>
    </source>
</evidence>
<keyword evidence="6 8" id="KW-1133">Transmembrane helix</keyword>
<feature type="transmembrane region" description="Helical" evidence="8">
    <location>
        <begin position="149"/>
        <end position="165"/>
    </location>
</feature>
<proteinExistence type="predicted"/>
<protein>
    <submittedName>
        <fullName evidence="10">Phospholipid carrier-dependent glycosyltransferase</fullName>
    </submittedName>
</protein>
<evidence type="ECO:0000259" key="9">
    <source>
        <dbReference type="Pfam" id="PF13231"/>
    </source>
</evidence>
<dbReference type="PANTHER" id="PTHR33908:SF3">
    <property type="entry name" value="UNDECAPRENYL PHOSPHATE-ALPHA-4-AMINO-4-DEOXY-L-ARABINOSE ARABINOSYL TRANSFERASE"/>
    <property type="match status" value="1"/>
</dbReference>
<feature type="transmembrane region" description="Helical" evidence="8">
    <location>
        <begin position="420"/>
        <end position="439"/>
    </location>
</feature>
<dbReference type="Proteomes" id="UP000287502">
    <property type="component" value="Chromosome"/>
</dbReference>
<accession>A0A3R5UWE7</accession>
<evidence type="ECO:0000256" key="3">
    <source>
        <dbReference type="ARBA" id="ARBA00022676"/>
    </source>
</evidence>
<dbReference type="GO" id="GO:0016763">
    <property type="term" value="F:pentosyltransferase activity"/>
    <property type="evidence" value="ECO:0007669"/>
    <property type="project" value="TreeGrafter"/>
</dbReference>
<feature type="transmembrane region" description="Helical" evidence="8">
    <location>
        <begin position="221"/>
        <end position="244"/>
    </location>
</feature>
<dbReference type="AlphaFoldDB" id="A0A3R5UWE7"/>
<name>A0A3R5UWE7_9BACT</name>
<keyword evidence="2" id="KW-1003">Cell membrane</keyword>
<keyword evidence="7 8" id="KW-0472">Membrane</keyword>
<dbReference type="GO" id="GO:0009103">
    <property type="term" value="P:lipopolysaccharide biosynthetic process"/>
    <property type="evidence" value="ECO:0007669"/>
    <property type="project" value="UniProtKB-ARBA"/>
</dbReference>
<sequence>MFTLYNGRMKDTEFLLTKSMIFVLLLSVYTGAFAHRDVLSVDIMEARNYITAREMVLDGNWLFPTLNGELRIAKPPVPTWITAFVFRLAGADNNLAASRIPSALAGLIMLAGVYFISLHVTRSKKAAFYSVIVLSTSYLFFYMTRRNTWDIYAQAFMTAAIAAYCRALPAKEAGERILMYALAGLFAALSFMSKGPVAFYGLLLPFLASGFYLFRLKPVSFSGLAVFSAVAATLSLLWPMYIYFHETHSALSTAASEASAWADRHVKPFWYYFQFPLMSGLWAVFLLPLLVPGFSSTRLGRRRAAFYLIWLVVSLILLSVIPEKKDRYLLPVIIPAALMIGEYMSLLTGKLKKTAADSIVLGIWSGISFSLAVFVFISAAAAQLWFGLYNSMFFIIGESAVLYAVFCLSASFLRRETDKYIPLSVTVFCLAVIVAVPAAESFVPDKDFRVLEQVRADAASGYKGDFYGDLSIKEIWAVGNKVRPLDEFIDNKTKDTAYFITRGELNEETLSSMALSAEHLKTYSPEERRQWNFYKISRKK</sequence>
<gene>
    <name evidence="10" type="ORF">EP073_13365</name>
</gene>
<dbReference type="InterPro" id="IPR050297">
    <property type="entry name" value="LipidA_mod_glycosyltrf_83"/>
</dbReference>
<feature type="transmembrane region" description="Helical" evidence="8">
    <location>
        <begin position="359"/>
        <end position="386"/>
    </location>
</feature>
<evidence type="ECO:0000313" key="10">
    <source>
        <dbReference type="EMBL" id="QAR34355.1"/>
    </source>
</evidence>
<evidence type="ECO:0000256" key="7">
    <source>
        <dbReference type="ARBA" id="ARBA00023136"/>
    </source>
</evidence>
<feature type="transmembrane region" description="Helical" evidence="8">
    <location>
        <begin position="198"/>
        <end position="214"/>
    </location>
</feature>
<feature type="transmembrane region" description="Helical" evidence="8">
    <location>
        <begin position="304"/>
        <end position="322"/>
    </location>
</feature>
<evidence type="ECO:0000256" key="6">
    <source>
        <dbReference type="ARBA" id="ARBA00022989"/>
    </source>
</evidence>
<dbReference type="EMBL" id="CP035108">
    <property type="protein sequence ID" value="QAR34355.1"/>
    <property type="molecule type" value="Genomic_DNA"/>
</dbReference>
<keyword evidence="3" id="KW-0328">Glycosyltransferase</keyword>
<dbReference type="OrthoDB" id="8353433at2"/>
<dbReference type="InterPro" id="IPR038731">
    <property type="entry name" value="RgtA/B/C-like"/>
</dbReference>
<dbReference type="KEGG" id="gtl:EP073_13365"/>
<organism evidence="10 11">
    <name type="scientific">Geovibrio thiophilus</name>
    <dbReference type="NCBI Taxonomy" id="139438"/>
    <lineage>
        <taxon>Bacteria</taxon>
        <taxon>Pseudomonadati</taxon>
        <taxon>Deferribacterota</taxon>
        <taxon>Deferribacteres</taxon>
        <taxon>Deferribacterales</taxon>
        <taxon>Geovibrionaceae</taxon>
        <taxon>Geovibrio</taxon>
    </lineage>
</organism>
<dbReference type="GO" id="GO:0010041">
    <property type="term" value="P:response to iron(III) ion"/>
    <property type="evidence" value="ECO:0007669"/>
    <property type="project" value="TreeGrafter"/>
</dbReference>
<evidence type="ECO:0000256" key="1">
    <source>
        <dbReference type="ARBA" id="ARBA00004651"/>
    </source>
</evidence>
<evidence type="ECO:0000256" key="8">
    <source>
        <dbReference type="SAM" id="Phobius"/>
    </source>
</evidence>
<dbReference type="Pfam" id="PF13231">
    <property type="entry name" value="PMT_2"/>
    <property type="match status" value="1"/>
</dbReference>
<feature type="transmembrane region" description="Helical" evidence="8">
    <location>
        <begin position="392"/>
        <end position="413"/>
    </location>
</feature>